<organism evidence="7 8">
    <name type="scientific">Lottia gigantea</name>
    <name type="common">Giant owl limpet</name>
    <dbReference type="NCBI Taxonomy" id="225164"/>
    <lineage>
        <taxon>Eukaryota</taxon>
        <taxon>Metazoa</taxon>
        <taxon>Spiralia</taxon>
        <taxon>Lophotrochozoa</taxon>
        <taxon>Mollusca</taxon>
        <taxon>Gastropoda</taxon>
        <taxon>Patellogastropoda</taxon>
        <taxon>Lottioidea</taxon>
        <taxon>Lottiidae</taxon>
        <taxon>Lottia</taxon>
    </lineage>
</organism>
<proteinExistence type="predicted"/>
<evidence type="ECO:0000259" key="6">
    <source>
        <dbReference type="PROSITE" id="PS50262"/>
    </source>
</evidence>
<feature type="transmembrane region" description="Helical" evidence="5">
    <location>
        <begin position="166"/>
        <end position="189"/>
    </location>
</feature>
<keyword evidence="8" id="KW-1185">Reference proteome</keyword>
<comment type="subcellular location">
    <subcellularLocation>
        <location evidence="1">Membrane</location>
    </subcellularLocation>
</comment>
<evidence type="ECO:0000313" key="7">
    <source>
        <dbReference type="EMBL" id="ESP01791.1"/>
    </source>
</evidence>
<feature type="transmembrane region" description="Helical" evidence="5">
    <location>
        <begin position="209"/>
        <end position="235"/>
    </location>
</feature>
<evidence type="ECO:0000256" key="5">
    <source>
        <dbReference type="SAM" id="Phobius"/>
    </source>
</evidence>
<keyword evidence="3 5" id="KW-1133">Transmembrane helix</keyword>
<reference evidence="7 8" key="1">
    <citation type="journal article" date="2013" name="Nature">
        <title>Insights into bilaterian evolution from three spiralian genomes.</title>
        <authorList>
            <person name="Simakov O."/>
            <person name="Marletaz F."/>
            <person name="Cho S.J."/>
            <person name="Edsinger-Gonzales E."/>
            <person name="Havlak P."/>
            <person name="Hellsten U."/>
            <person name="Kuo D.H."/>
            <person name="Larsson T."/>
            <person name="Lv J."/>
            <person name="Arendt D."/>
            <person name="Savage R."/>
            <person name="Osoegawa K."/>
            <person name="de Jong P."/>
            <person name="Grimwood J."/>
            <person name="Chapman J.A."/>
            <person name="Shapiro H."/>
            <person name="Aerts A."/>
            <person name="Otillar R.P."/>
            <person name="Terry A.Y."/>
            <person name="Boore J.L."/>
            <person name="Grigoriev I.V."/>
            <person name="Lindberg D.R."/>
            <person name="Seaver E.C."/>
            <person name="Weisblat D.A."/>
            <person name="Putnam N.H."/>
            <person name="Rokhsar D.S."/>
        </authorList>
    </citation>
    <scope>NUCLEOTIDE SEQUENCE [LARGE SCALE GENOMIC DNA]</scope>
</reference>
<dbReference type="SUPFAM" id="SSF81321">
    <property type="entry name" value="Family A G protein-coupled receptor-like"/>
    <property type="match status" value="1"/>
</dbReference>
<dbReference type="GO" id="GO:0016020">
    <property type="term" value="C:membrane"/>
    <property type="evidence" value="ECO:0007669"/>
    <property type="project" value="UniProtKB-SubCell"/>
</dbReference>
<dbReference type="HOGENOM" id="CLU_964062_0_0_1"/>
<keyword evidence="4 5" id="KW-0472">Membrane</keyword>
<dbReference type="GeneID" id="20250678"/>
<dbReference type="CTD" id="20250678"/>
<feature type="domain" description="G-protein coupled receptors family 1 profile" evidence="6">
    <location>
        <begin position="67"/>
        <end position="312"/>
    </location>
</feature>
<name>V4B290_LOTGI</name>
<dbReference type="PROSITE" id="PS50262">
    <property type="entry name" value="G_PROTEIN_RECEP_F1_2"/>
    <property type="match status" value="1"/>
</dbReference>
<dbReference type="KEGG" id="lgi:LOTGIDRAFT_238171"/>
<dbReference type="Gene3D" id="1.20.1070.10">
    <property type="entry name" value="Rhodopsin 7-helix transmembrane proteins"/>
    <property type="match status" value="1"/>
</dbReference>
<evidence type="ECO:0000256" key="4">
    <source>
        <dbReference type="ARBA" id="ARBA00023136"/>
    </source>
</evidence>
<feature type="transmembrane region" description="Helical" evidence="5">
    <location>
        <begin position="89"/>
        <end position="109"/>
    </location>
</feature>
<feature type="transmembrane region" description="Helical" evidence="5">
    <location>
        <begin position="129"/>
        <end position="154"/>
    </location>
</feature>
<dbReference type="AlphaFoldDB" id="V4B290"/>
<evidence type="ECO:0000256" key="3">
    <source>
        <dbReference type="ARBA" id="ARBA00022989"/>
    </source>
</evidence>
<dbReference type="InterPro" id="IPR017452">
    <property type="entry name" value="GPCR_Rhodpsn_7TM"/>
</dbReference>
<evidence type="ECO:0000256" key="1">
    <source>
        <dbReference type="ARBA" id="ARBA00004370"/>
    </source>
</evidence>
<dbReference type="OrthoDB" id="6075802at2759"/>
<feature type="transmembrane region" description="Helical" evidence="5">
    <location>
        <begin position="53"/>
        <end position="77"/>
    </location>
</feature>
<dbReference type="CDD" id="cd00637">
    <property type="entry name" value="7tm_classA_rhodopsin-like"/>
    <property type="match status" value="1"/>
</dbReference>
<gene>
    <name evidence="7" type="ORF">LOTGIDRAFT_238171</name>
</gene>
<dbReference type="RefSeq" id="XP_009047565.1">
    <property type="nucleotide sequence ID" value="XM_009049317.1"/>
</dbReference>
<sequence>MRFLKILRQMEIEKEQAYASVLMYMALGPTRTKQVYQDENYQRNEAVDKDNTMIALLVVWSILIILFNVILLVLIPCYWKLRASVKHMLMFSAAIADLVMGLVVCPLIADLGVNRKFLHGCSTQMSLQALSTIIVPSVTTWAVLLININYILRITSYYYCDLSQKIGMAISIAVTPWVLTVVILVPQLVAGVDERKCTLYFPSETARKAVIVTSFVPQCIGIFITFLVAFVMYLIRRDELVLDAAGERLQAPSDICLVSFLTLSMYLPKELLLLNQGFTQCTSEVECDALHWIRILGTWELLGKSFFVPLAWTFCHQLREAVRSLWEQATWNQKF</sequence>
<evidence type="ECO:0000313" key="8">
    <source>
        <dbReference type="Proteomes" id="UP000030746"/>
    </source>
</evidence>
<dbReference type="EMBL" id="KB200385">
    <property type="protein sequence ID" value="ESP01791.1"/>
    <property type="molecule type" value="Genomic_DNA"/>
</dbReference>
<accession>V4B290</accession>
<keyword evidence="2 5" id="KW-0812">Transmembrane</keyword>
<evidence type="ECO:0000256" key="2">
    <source>
        <dbReference type="ARBA" id="ARBA00022692"/>
    </source>
</evidence>
<protein>
    <recommendedName>
        <fullName evidence="6">G-protein coupled receptors family 1 profile domain-containing protein</fullName>
    </recommendedName>
</protein>
<dbReference type="Proteomes" id="UP000030746">
    <property type="component" value="Unassembled WGS sequence"/>
</dbReference>
<dbReference type="OMA" id="HAPFDIC"/>